<dbReference type="SMART" id="SM00336">
    <property type="entry name" value="BBOX"/>
    <property type="match status" value="1"/>
</dbReference>
<dbReference type="PANTHER" id="PTHR25462:SF296">
    <property type="entry name" value="MEIOTIC P26, ISOFORM F"/>
    <property type="match status" value="1"/>
</dbReference>
<dbReference type="OrthoDB" id="111250at2759"/>
<keyword evidence="2" id="KW-0677">Repeat</keyword>
<dbReference type="Gene3D" id="3.30.40.10">
    <property type="entry name" value="Zinc/RING finger domain, C3HC4 (zinc finger)"/>
    <property type="match status" value="1"/>
</dbReference>
<comment type="caution">
    <text evidence="5">The sequence shown here is derived from an EMBL/GenBank/DDBJ whole genome shotgun (WGS) entry which is preliminary data.</text>
</comment>
<dbReference type="Proteomes" id="UP000749559">
    <property type="component" value="Unassembled WGS sequence"/>
</dbReference>
<evidence type="ECO:0000313" key="5">
    <source>
        <dbReference type="EMBL" id="CAH1781741.1"/>
    </source>
</evidence>
<reference evidence="5" key="1">
    <citation type="submission" date="2022-03" db="EMBL/GenBank/DDBJ databases">
        <authorList>
            <person name="Martin C."/>
        </authorList>
    </citation>
    <scope>NUCLEOTIDE SEQUENCE</scope>
</reference>
<dbReference type="InterPro" id="IPR018957">
    <property type="entry name" value="Znf_C3HC4_RING-type"/>
</dbReference>
<dbReference type="SUPFAM" id="SSF57850">
    <property type="entry name" value="RING/U-box"/>
    <property type="match status" value="1"/>
</dbReference>
<dbReference type="InterPro" id="IPR001258">
    <property type="entry name" value="NHL_repeat"/>
</dbReference>
<organism evidence="5 6">
    <name type="scientific">Owenia fusiformis</name>
    <name type="common">Polychaete worm</name>
    <dbReference type="NCBI Taxonomy" id="6347"/>
    <lineage>
        <taxon>Eukaryota</taxon>
        <taxon>Metazoa</taxon>
        <taxon>Spiralia</taxon>
        <taxon>Lophotrochozoa</taxon>
        <taxon>Annelida</taxon>
        <taxon>Polychaeta</taxon>
        <taxon>Sedentaria</taxon>
        <taxon>Canalipalpata</taxon>
        <taxon>Sabellida</taxon>
        <taxon>Oweniida</taxon>
        <taxon>Oweniidae</taxon>
        <taxon>Owenia</taxon>
    </lineage>
</organism>
<dbReference type="InterPro" id="IPR017907">
    <property type="entry name" value="Znf_RING_CS"/>
</dbReference>
<keyword evidence="1" id="KW-0479">Metal-binding</keyword>
<evidence type="ECO:0000256" key="2">
    <source>
        <dbReference type="ARBA" id="ARBA00022737"/>
    </source>
</evidence>
<dbReference type="Pfam" id="PF00643">
    <property type="entry name" value="zf-B_box"/>
    <property type="match status" value="1"/>
</dbReference>
<dbReference type="PROSITE" id="PS51125">
    <property type="entry name" value="NHL"/>
    <property type="match status" value="1"/>
</dbReference>
<dbReference type="Pfam" id="PF00097">
    <property type="entry name" value="zf-C3HC4"/>
    <property type="match status" value="1"/>
</dbReference>
<accession>A0A8J1UXP1</accession>
<dbReference type="InterPro" id="IPR047153">
    <property type="entry name" value="TRIM45/56/19-like"/>
</dbReference>
<dbReference type="PROSITE" id="PS50119">
    <property type="entry name" value="ZF_BBOX"/>
    <property type="match status" value="1"/>
</dbReference>
<dbReference type="Gene3D" id="3.30.160.60">
    <property type="entry name" value="Classic Zinc Finger"/>
    <property type="match status" value="1"/>
</dbReference>
<name>A0A8J1UXP1_OWEFU</name>
<keyword evidence="4" id="KW-0862">Zinc</keyword>
<dbReference type="PROSITE" id="PS00518">
    <property type="entry name" value="ZF_RING_1"/>
    <property type="match status" value="1"/>
</dbReference>
<dbReference type="SUPFAM" id="SSF101898">
    <property type="entry name" value="NHL repeat"/>
    <property type="match status" value="1"/>
</dbReference>
<dbReference type="InterPro" id="IPR000315">
    <property type="entry name" value="Znf_B-box"/>
</dbReference>
<dbReference type="InterPro" id="IPR001841">
    <property type="entry name" value="Znf_RING"/>
</dbReference>
<dbReference type="GO" id="GO:0008270">
    <property type="term" value="F:zinc ion binding"/>
    <property type="evidence" value="ECO:0007669"/>
    <property type="project" value="UniProtKB-KW"/>
</dbReference>
<protein>
    <submittedName>
        <fullName evidence="5">Uncharacterized protein</fullName>
    </submittedName>
</protein>
<evidence type="ECO:0000313" key="6">
    <source>
        <dbReference type="Proteomes" id="UP000749559"/>
    </source>
</evidence>
<dbReference type="SMART" id="SM00184">
    <property type="entry name" value="RING"/>
    <property type="match status" value="1"/>
</dbReference>
<sequence>MACASTTFRDTSFKSILECQLCLDDIKDPKALPCLHTFCLACLDTLVGSTFGRRVTCPLCCRIWEIPRHGVAALPTNFLINTLTDMAKASNDEMDRTRQVECEPENSFSCEHHRMPLELFCRDDKTLICYACYAHDHPGHTFILVDQAAALCSEEVYFGMRQHLQALHAMQDDVRRQRIAYDGDTSDDLDMSKAIVESTMTQLETLGGNGHPVENIRFCLRVRDQGLPLPRNRARLPLNNWEVNCGDIMGSLKPYDLVPTAVEVNVVSEIRVETQKRHGDDLGNWIQDILQAGVNRVTTAFGKLFSSHVHVTKSHLSGRGFISDLTLVGPRGLVAVRPGRLEFYRSRNLIKTVTGDFRNVATSADLSIAVTNNSNKIKMYSPSGVHLRDIEVAHLSKICGIACSFNGHLILLDSGTETMAVVDNRTGVLLRRNKITGFGNRRYISADKDSQKTVVSDFTENTIKVEDGNSEVVMEFGDAVNSVQLRSPRGVCFVDNGDVVVADCWNHRVVAIRSSGSCIELISEAHGLKYPQSVAVDWHNGSLLIGDEKGQLFDVQL</sequence>
<evidence type="ECO:0000256" key="4">
    <source>
        <dbReference type="ARBA" id="ARBA00022833"/>
    </source>
</evidence>
<gene>
    <name evidence="5" type="ORF">OFUS_LOCUS8278</name>
</gene>
<proteinExistence type="predicted"/>
<keyword evidence="3" id="KW-0863">Zinc-finger</keyword>
<dbReference type="InterPro" id="IPR013083">
    <property type="entry name" value="Znf_RING/FYVE/PHD"/>
</dbReference>
<evidence type="ECO:0000256" key="1">
    <source>
        <dbReference type="ARBA" id="ARBA00022723"/>
    </source>
</evidence>
<dbReference type="Gene3D" id="2.120.10.30">
    <property type="entry name" value="TolB, C-terminal domain"/>
    <property type="match status" value="2"/>
</dbReference>
<evidence type="ECO:0000256" key="3">
    <source>
        <dbReference type="ARBA" id="ARBA00022771"/>
    </source>
</evidence>
<dbReference type="SUPFAM" id="SSF57845">
    <property type="entry name" value="B-box zinc-binding domain"/>
    <property type="match status" value="1"/>
</dbReference>
<dbReference type="EMBL" id="CAIIXF020000004">
    <property type="protein sequence ID" value="CAH1781741.1"/>
    <property type="molecule type" value="Genomic_DNA"/>
</dbReference>
<dbReference type="Pfam" id="PF01436">
    <property type="entry name" value="NHL"/>
    <property type="match status" value="1"/>
</dbReference>
<dbReference type="PANTHER" id="PTHR25462">
    <property type="entry name" value="BONUS, ISOFORM C-RELATED"/>
    <property type="match status" value="1"/>
</dbReference>
<keyword evidence="6" id="KW-1185">Reference proteome</keyword>
<dbReference type="PROSITE" id="PS50089">
    <property type="entry name" value="ZF_RING_2"/>
    <property type="match status" value="1"/>
</dbReference>
<dbReference type="AlphaFoldDB" id="A0A8J1UXP1"/>
<dbReference type="CDD" id="cd19769">
    <property type="entry name" value="Bbox2_TRIM16-like"/>
    <property type="match status" value="1"/>
</dbReference>
<dbReference type="InterPro" id="IPR011042">
    <property type="entry name" value="6-blade_b-propeller_TolB-like"/>
</dbReference>